<proteinExistence type="predicted"/>
<protein>
    <submittedName>
        <fullName evidence="2">FkbM family methyltransferase</fullName>
    </submittedName>
</protein>
<dbReference type="Pfam" id="PF05050">
    <property type="entry name" value="Methyltransf_21"/>
    <property type="match status" value="1"/>
</dbReference>
<evidence type="ECO:0000259" key="1">
    <source>
        <dbReference type="Pfam" id="PF05050"/>
    </source>
</evidence>
<evidence type="ECO:0000313" key="3">
    <source>
        <dbReference type="Proteomes" id="UP001419910"/>
    </source>
</evidence>
<evidence type="ECO:0000313" key="2">
    <source>
        <dbReference type="EMBL" id="MEN2793584.1"/>
    </source>
</evidence>
<dbReference type="GO" id="GO:0008168">
    <property type="term" value="F:methyltransferase activity"/>
    <property type="evidence" value="ECO:0007669"/>
    <property type="project" value="UniProtKB-KW"/>
</dbReference>
<comment type="caution">
    <text evidence="2">The sequence shown here is derived from an EMBL/GenBank/DDBJ whole genome shotgun (WGS) entry which is preliminary data.</text>
</comment>
<name>A0ABU9YCP4_9SPHN</name>
<dbReference type="InterPro" id="IPR029063">
    <property type="entry name" value="SAM-dependent_MTases_sf"/>
</dbReference>
<keyword evidence="2" id="KW-0489">Methyltransferase</keyword>
<dbReference type="EMBL" id="JBDIME010000055">
    <property type="protein sequence ID" value="MEN2793584.1"/>
    <property type="molecule type" value="Genomic_DNA"/>
</dbReference>
<gene>
    <name evidence="2" type="ORF">ABC974_28470</name>
</gene>
<dbReference type="Proteomes" id="UP001419910">
    <property type="component" value="Unassembled WGS sequence"/>
</dbReference>
<reference evidence="2 3" key="1">
    <citation type="submission" date="2024-05" db="EMBL/GenBank/DDBJ databases">
        <authorList>
            <person name="Liu Q."/>
            <person name="Xin Y.-H."/>
        </authorList>
    </citation>
    <scope>NUCLEOTIDE SEQUENCE [LARGE SCALE GENOMIC DNA]</scope>
    <source>
        <strain evidence="2 3">CGMCC 1.10181</strain>
    </source>
</reference>
<keyword evidence="2" id="KW-0808">Transferase</keyword>
<dbReference type="GO" id="GO:0032259">
    <property type="term" value="P:methylation"/>
    <property type="evidence" value="ECO:0007669"/>
    <property type="project" value="UniProtKB-KW"/>
</dbReference>
<accession>A0ABU9YCP4</accession>
<dbReference type="RefSeq" id="WP_343891450.1">
    <property type="nucleotide sequence ID" value="NZ_BAAAEH010000042.1"/>
</dbReference>
<sequence>MSIRTQLRQSTQYLLKRLSGEMVGFADPNTLAKAERFVERYREIVSDPLNILIERVPRAGYVDSDGYVFLHNGNRADLTGKFAYYAEFSDILVINRGVHEPLEEFCFQQLLKCIARPEPLMIELGAYWAHYSMWMKRSFPMAKCIMVEPDPHNSECGRNNFAANGYEGEFIVDFVGAENFAVDRFLADSETAHVDLLHCDIQGFELEMLDGASRALTDKVVDYVFVSTHSEQLHSGVVERLRGHGYRIEVSSDFEEHTTSNDGFVLASSHAVIPVFDNLQPLGRLEIAHASPGELIRTVTQIEASLSVNRRGILTPDRRPTLTPP</sequence>
<dbReference type="InterPro" id="IPR006342">
    <property type="entry name" value="FkbM_mtfrase"/>
</dbReference>
<keyword evidence="3" id="KW-1185">Reference proteome</keyword>
<dbReference type="SUPFAM" id="SSF53335">
    <property type="entry name" value="S-adenosyl-L-methionine-dependent methyltransferases"/>
    <property type="match status" value="1"/>
</dbReference>
<organism evidence="2 3">
    <name type="scientific">Sphingomonas oligophenolica</name>
    <dbReference type="NCBI Taxonomy" id="301154"/>
    <lineage>
        <taxon>Bacteria</taxon>
        <taxon>Pseudomonadati</taxon>
        <taxon>Pseudomonadota</taxon>
        <taxon>Alphaproteobacteria</taxon>
        <taxon>Sphingomonadales</taxon>
        <taxon>Sphingomonadaceae</taxon>
        <taxon>Sphingomonas</taxon>
    </lineage>
</organism>
<dbReference type="Gene3D" id="3.40.50.150">
    <property type="entry name" value="Vaccinia Virus protein VP39"/>
    <property type="match status" value="1"/>
</dbReference>
<feature type="domain" description="Methyltransferase FkbM" evidence="1">
    <location>
        <begin position="178"/>
        <end position="248"/>
    </location>
</feature>